<dbReference type="InParanoid" id="A8P6M5"/>
<protein>
    <recommendedName>
        <fullName evidence="1">GST N-terminal domain-containing protein</fullName>
    </recommendedName>
</protein>
<dbReference type="VEuPathDB" id="FungiDB:CC1G_07902"/>
<feature type="domain" description="GST N-terminal" evidence="1">
    <location>
        <begin position="7"/>
        <end position="98"/>
    </location>
</feature>
<dbReference type="Pfam" id="PF22041">
    <property type="entry name" value="GST_C_7"/>
    <property type="match status" value="1"/>
</dbReference>
<dbReference type="OMA" id="TWSINTW"/>
<dbReference type="InterPro" id="IPR004045">
    <property type="entry name" value="Glutathione_S-Trfase_N"/>
</dbReference>
<dbReference type="Pfam" id="PF13409">
    <property type="entry name" value="GST_N_2"/>
    <property type="match status" value="1"/>
</dbReference>
<keyword evidence="3" id="KW-1185">Reference proteome</keyword>
<dbReference type="Proteomes" id="UP000001861">
    <property type="component" value="Unassembled WGS sequence"/>
</dbReference>
<dbReference type="AlphaFoldDB" id="A8P6M5"/>
<dbReference type="CDD" id="cd00299">
    <property type="entry name" value="GST_C_family"/>
    <property type="match status" value="1"/>
</dbReference>
<accession>A8P6M5</accession>
<sequence length="258" mass="28455">MIILYDLPSNLPTQAWSGNTWKARFCLNYKGLPYKTEWVEYPDVPSIYKKHGISPVCSFGEGGKYYSLPVIHDTSTGTTIAESLEIAKYLDATYPDAPSVLPKVVEGSAEALSDQAEVVKIIDGDYPLVLPITLHSVGKILNPPSKAHVVQTRAQILGLFGVGTIEEFKFSEEDVNKGWDHLKSIFDALDKKFGGEDGKFGWYLGARISFADFALGGSLLFLKTAWGEDSSEWAKVKNWHNGKWVAALNALDSYTTVV</sequence>
<proteinExistence type="predicted"/>
<dbReference type="eggNOG" id="ENOG502QQN3">
    <property type="taxonomic scope" value="Eukaryota"/>
</dbReference>
<gene>
    <name evidence="2" type="ORF">CC1G_07902</name>
</gene>
<dbReference type="InterPro" id="IPR054416">
    <property type="entry name" value="GST_UstS-like_C"/>
</dbReference>
<dbReference type="GeneID" id="6015796"/>
<dbReference type="OrthoDB" id="4951845at2759"/>
<dbReference type="Gene3D" id="1.20.1050.10">
    <property type="match status" value="1"/>
</dbReference>
<evidence type="ECO:0000313" key="2">
    <source>
        <dbReference type="EMBL" id="EAU82620.1"/>
    </source>
</evidence>
<dbReference type="KEGG" id="cci:CC1G_07902"/>
<dbReference type="InterPro" id="IPR036282">
    <property type="entry name" value="Glutathione-S-Trfase_C_sf"/>
</dbReference>
<evidence type="ECO:0000259" key="1">
    <source>
        <dbReference type="PROSITE" id="PS50404"/>
    </source>
</evidence>
<dbReference type="SUPFAM" id="SSF52833">
    <property type="entry name" value="Thioredoxin-like"/>
    <property type="match status" value="1"/>
</dbReference>
<reference evidence="2 3" key="1">
    <citation type="journal article" date="2010" name="Proc. Natl. Acad. Sci. U.S.A.">
        <title>Insights into evolution of multicellular fungi from the assembled chromosomes of the mushroom Coprinopsis cinerea (Coprinus cinereus).</title>
        <authorList>
            <person name="Stajich J.E."/>
            <person name="Wilke S.K."/>
            <person name="Ahren D."/>
            <person name="Au C.H."/>
            <person name="Birren B.W."/>
            <person name="Borodovsky M."/>
            <person name="Burns C."/>
            <person name="Canback B."/>
            <person name="Casselton L.A."/>
            <person name="Cheng C.K."/>
            <person name="Deng J."/>
            <person name="Dietrich F.S."/>
            <person name="Fargo D.C."/>
            <person name="Farman M.L."/>
            <person name="Gathman A.C."/>
            <person name="Goldberg J."/>
            <person name="Guigo R."/>
            <person name="Hoegger P.J."/>
            <person name="Hooker J.B."/>
            <person name="Huggins A."/>
            <person name="James T.Y."/>
            <person name="Kamada T."/>
            <person name="Kilaru S."/>
            <person name="Kodira C."/>
            <person name="Kues U."/>
            <person name="Kupfer D."/>
            <person name="Kwan H.S."/>
            <person name="Lomsadze A."/>
            <person name="Li W."/>
            <person name="Lilly W.W."/>
            <person name="Ma L.J."/>
            <person name="Mackey A.J."/>
            <person name="Manning G."/>
            <person name="Martin F."/>
            <person name="Muraguchi H."/>
            <person name="Natvig D.O."/>
            <person name="Palmerini H."/>
            <person name="Ramesh M.A."/>
            <person name="Rehmeyer C.J."/>
            <person name="Roe B.A."/>
            <person name="Shenoy N."/>
            <person name="Stanke M."/>
            <person name="Ter-Hovhannisyan V."/>
            <person name="Tunlid A."/>
            <person name="Velagapudi R."/>
            <person name="Vision T.J."/>
            <person name="Zeng Q."/>
            <person name="Zolan M.E."/>
            <person name="Pukkila P.J."/>
        </authorList>
    </citation>
    <scope>NUCLEOTIDE SEQUENCE [LARGE SCALE GENOMIC DNA]</scope>
    <source>
        <strain evidence="3">Okayama-7 / 130 / ATCC MYA-4618 / FGSC 9003</strain>
    </source>
</reference>
<dbReference type="InterPro" id="IPR036249">
    <property type="entry name" value="Thioredoxin-like_sf"/>
</dbReference>
<dbReference type="PROSITE" id="PS50404">
    <property type="entry name" value="GST_NTER"/>
    <property type="match status" value="1"/>
</dbReference>
<dbReference type="STRING" id="240176.A8P6M5"/>
<evidence type="ECO:0000313" key="3">
    <source>
        <dbReference type="Proteomes" id="UP000001861"/>
    </source>
</evidence>
<organism evidence="2 3">
    <name type="scientific">Coprinopsis cinerea (strain Okayama-7 / 130 / ATCC MYA-4618 / FGSC 9003)</name>
    <name type="common">Inky cap fungus</name>
    <name type="synonym">Hormographiella aspergillata</name>
    <dbReference type="NCBI Taxonomy" id="240176"/>
    <lineage>
        <taxon>Eukaryota</taxon>
        <taxon>Fungi</taxon>
        <taxon>Dikarya</taxon>
        <taxon>Basidiomycota</taxon>
        <taxon>Agaricomycotina</taxon>
        <taxon>Agaricomycetes</taxon>
        <taxon>Agaricomycetidae</taxon>
        <taxon>Agaricales</taxon>
        <taxon>Agaricineae</taxon>
        <taxon>Psathyrellaceae</taxon>
        <taxon>Coprinopsis</taxon>
    </lineage>
</organism>
<dbReference type="RefSeq" id="XP_001839187.1">
    <property type="nucleotide sequence ID" value="XM_001839135.2"/>
</dbReference>
<name>A8P6M5_COPC7</name>
<dbReference type="SUPFAM" id="SSF47616">
    <property type="entry name" value="GST C-terminal domain-like"/>
    <property type="match status" value="1"/>
</dbReference>
<dbReference type="EMBL" id="AACS02000005">
    <property type="protein sequence ID" value="EAU82620.1"/>
    <property type="molecule type" value="Genomic_DNA"/>
</dbReference>
<comment type="caution">
    <text evidence="2">The sequence shown here is derived from an EMBL/GenBank/DDBJ whole genome shotgun (WGS) entry which is preliminary data.</text>
</comment>
<dbReference type="Gene3D" id="3.40.30.10">
    <property type="entry name" value="Glutaredoxin"/>
    <property type="match status" value="1"/>
</dbReference>